<dbReference type="SUPFAM" id="SSF52047">
    <property type="entry name" value="RNI-like"/>
    <property type="match status" value="1"/>
</dbReference>
<reference evidence="3 4" key="1">
    <citation type="submission" date="2024-02" db="EMBL/GenBank/DDBJ databases">
        <title>High-quality chromosome-scale genome assembly of Pensacola bahiagrass (Paspalum notatum Flugge var. saurae).</title>
        <authorList>
            <person name="Vega J.M."/>
            <person name="Podio M."/>
            <person name="Orjuela J."/>
            <person name="Siena L.A."/>
            <person name="Pessino S.C."/>
            <person name="Combes M.C."/>
            <person name="Mariac C."/>
            <person name="Albertini E."/>
            <person name="Pupilli F."/>
            <person name="Ortiz J.P.A."/>
            <person name="Leblanc O."/>
        </authorList>
    </citation>
    <scope>NUCLEOTIDE SEQUENCE [LARGE SCALE GENOMIC DNA]</scope>
    <source>
        <strain evidence="3">R1</strain>
        <tissue evidence="3">Leaf</tissue>
    </source>
</reference>
<dbReference type="EMBL" id="CP144754">
    <property type="protein sequence ID" value="WVZ99613.1"/>
    <property type="molecule type" value="Genomic_DNA"/>
</dbReference>
<proteinExistence type="predicted"/>
<dbReference type="PANTHER" id="PTHR31900">
    <property type="entry name" value="F-BOX/RNI SUPERFAMILY PROTEIN-RELATED"/>
    <property type="match status" value="1"/>
</dbReference>
<dbReference type="InterPro" id="IPR001810">
    <property type="entry name" value="F-box_dom"/>
</dbReference>
<sequence>MEPPPATAATTAGVGAARRGGESGTGGTMEPSPSAAPDLLSSLPEGMRDEVLVRLDLRDAVRTSALSRAWRHFWKSLSVLSLSFPKGTPPSAVDSVLRRYTGPRVSRFAFVFNGASAARVDDWLIALESIDISGELVPGNLNLHSIFSCNRLVSLELSVCEIPPFPVGFTGFPALQALILRFVHFRANVGNQLEVIIRQSPLLHDLKLICVCFPDGCPDSLIQVSNLHSLRILSLYDYGWRIGELPCLEDADLNVSKYREYGHDFGHLLARFAQVRNFTFFSPVHCFHLFSLFYSLAQIKVETLVLDIEADLEFLNAQWTDGMCPSLQVVQMSRINRLPTEISFMKLILSKAKLLRTLYVDEQPYSSDDPLVEILNCKRASAQARVLLG</sequence>
<accession>A0AAQ3XHY1</accession>
<gene>
    <name evidence="3" type="ORF">U9M48_044882</name>
</gene>
<feature type="compositionally biased region" description="Low complexity" evidence="1">
    <location>
        <begin position="31"/>
        <end position="41"/>
    </location>
</feature>
<dbReference type="Pfam" id="PF00646">
    <property type="entry name" value="F-box"/>
    <property type="match status" value="1"/>
</dbReference>
<evidence type="ECO:0000313" key="3">
    <source>
        <dbReference type="EMBL" id="WVZ99613.1"/>
    </source>
</evidence>
<organism evidence="3 4">
    <name type="scientific">Paspalum notatum var. saurae</name>
    <dbReference type="NCBI Taxonomy" id="547442"/>
    <lineage>
        <taxon>Eukaryota</taxon>
        <taxon>Viridiplantae</taxon>
        <taxon>Streptophyta</taxon>
        <taxon>Embryophyta</taxon>
        <taxon>Tracheophyta</taxon>
        <taxon>Spermatophyta</taxon>
        <taxon>Magnoliopsida</taxon>
        <taxon>Liliopsida</taxon>
        <taxon>Poales</taxon>
        <taxon>Poaceae</taxon>
        <taxon>PACMAD clade</taxon>
        <taxon>Panicoideae</taxon>
        <taxon>Andropogonodae</taxon>
        <taxon>Paspaleae</taxon>
        <taxon>Paspalinae</taxon>
        <taxon>Paspalum</taxon>
    </lineage>
</organism>
<dbReference type="Proteomes" id="UP001341281">
    <property type="component" value="Chromosome 10"/>
</dbReference>
<evidence type="ECO:0000259" key="2">
    <source>
        <dbReference type="Pfam" id="PF00646"/>
    </source>
</evidence>
<feature type="domain" description="F-box" evidence="2">
    <location>
        <begin position="40"/>
        <end position="79"/>
    </location>
</feature>
<evidence type="ECO:0000313" key="4">
    <source>
        <dbReference type="Proteomes" id="UP001341281"/>
    </source>
</evidence>
<dbReference type="PANTHER" id="PTHR31900:SF27">
    <property type="entry name" value="FBD DOMAIN-CONTAINING PROTEIN"/>
    <property type="match status" value="1"/>
</dbReference>
<protein>
    <recommendedName>
        <fullName evidence="2">F-box domain-containing protein</fullName>
    </recommendedName>
</protein>
<dbReference type="AlphaFoldDB" id="A0AAQ3XHY1"/>
<dbReference type="InterPro" id="IPR050232">
    <property type="entry name" value="FBL13/AtMIF1-like"/>
</dbReference>
<keyword evidence="4" id="KW-1185">Reference proteome</keyword>
<name>A0AAQ3XHY1_PASNO</name>
<evidence type="ECO:0000256" key="1">
    <source>
        <dbReference type="SAM" id="MobiDB-lite"/>
    </source>
</evidence>
<dbReference type="InterPro" id="IPR032675">
    <property type="entry name" value="LRR_dom_sf"/>
</dbReference>
<dbReference type="Gene3D" id="3.80.10.10">
    <property type="entry name" value="Ribonuclease Inhibitor"/>
    <property type="match status" value="1"/>
</dbReference>
<feature type="region of interest" description="Disordered" evidence="1">
    <location>
        <begin position="1"/>
        <end position="41"/>
    </location>
</feature>
<feature type="compositionally biased region" description="Low complexity" evidence="1">
    <location>
        <begin position="7"/>
        <end position="17"/>
    </location>
</feature>